<dbReference type="GO" id="GO:0019148">
    <property type="term" value="F:D-cysteine desulfhydrase activity"/>
    <property type="evidence" value="ECO:0007669"/>
    <property type="project" value="TreeGrafter"/>
</dbReference>
<accession>A0A2S6HH07</accession>
<feature type="domain" description="Tryptophan synthase beta chain-like PALP" evidence="6">
    <location>
        <begin position="27"/>
        <end position="308"/>
    </location>
</feature>
<feature type="modified residue" description="N6-(pyridoxal phosphate)lysine" evidence="5">
    <location>
        <position position="48"/>
    </location>
</feature>
<comment type="similarity">
    <text evidence="2">Belongs to the ACC deaminase/D-cysteine desulfhydrase family.</text>
</comment>
<dbReference type="PANTHER" id="PTHR43780:SF2">
    <property type="entry name" value="1-AMINOCYCLOPROPANE-1-CARBOXYLATE DEAMINASE-RELATED"/>
    <property type="match status" value="1"/>
</dbReference>
<dbReference type="Pfam" id="PF00291">
    <property type="entry name" value="PALP"/>
    <property type="match status" value="1"/>
</dbReference>
<dbReference type="InterPro" id="IPR036052">
    <property type="entry name" value="TrpB-like_PALP_sf"/>
</dbReference>
<organism evidence="7 8">
    <name type="scientific">Methylobacter tundripaludum</name>
    <dbReference type="NCBI Taxonomy" id="173365"/>
    <lineage>
        <taxon>Bacteria</taxon>
        <taxon>Pseudomonadati</taxon>
        <taxon>Pseudomonadota</taxon>
        <taxon>Gammaproteobacteria</taxon>
        <taxon>Methylococcales</taxon>
        <taxon>Methylococcaceae</taxon>
        <taxon>Methylobacter</taxon>
    </lineage>
</organism>
<comment type="cofactor">
    <cofactor evidence="1">
        <name>pyridoxal 5'-phosphate</name>
        <dbReference type="ChEBI" id="CHEBI:597326"/>
    </cofactor>
</comment>
<keyword evidence="3 5" id="KW-0663">Pyridoxal phosphate</keyword>
<proteinExistence type="inferred from homology"/>
<dbReference type="Gene3D" id="3.40.50.1100">
    <property type="match status" value="2"/>
</dbReference>
<feature type="active site" description="Nucleophile" evidence="4">
    <location>
        <position position="75"/>
    </location>
</feature>
<dbReference type="PANTHER" id="PTHR43780">
    <property type="entry name" value="1-AMINOCYCLOPROPANE-1-CARBOXYLATE DEAMINASE-RELATED"/>
    <property type="match status" value="1"/>
</dbReference>
<evidence type="ECO:0000313" key="8">
    <source>
        <dbReference type="Proteomes" id="UP000240010"/>
    </source>
</evidence>
<comment type="caution">
    <text evidence="7">The sequence shown here is derived from an EMBL/GenBank/DDBJ whole genome shotgun (WGS) entry which is preliminary data.</text>
</comment>
<dbReference type="InterPro" id="IPR027278">
    <property type="entry name" value="ACCD_DCysDesulf"/>
</dbReference>
<dbReference type="InterPro" id="IPR001926">
    <property type="entry name" value="TrpB-like_PALP"/>
</dbReference>
<evidence type="ECO:0000313" key="7">
    <source>
        <dbReference type="EMBL" id="PPK76759.1"/>
    </source>
</evidence>
<evidence type="ECO:0000256" key="1">
    <source>
        <dbReference type="ARBA" id="ARBA00001933"/>
    </source>
</evidence>
<sequence length="317" mass="35787">MHPELIKLEKIFNSSILTKIDDPLLVQYQIELWMKRDDLLHPVISGNKWRKLKYSLDHALSLGTDTLISMGGAYSNHLHALAYAGKVLGLKTVGLVRGEQPETLTPTLQDMKKWGMELEFVSRAEYRQLRHYKCWHAPHQFPADLRHTHHPWRYLPGVKPRQYWLPEGGAQALALKGVAELVAEIGIPYDTLCVPCGTGTTLAGIIEAVPEHVSVLGFAALKNAGFLTAEVEAMLSQSRNNWQINLDYHFGGFAKINTELNAFIEDFELKTTIPLEPVYTGKMMYAIYDLIKKHYFRPGERIIAVHTGGLQGKRGFS</sequence>
<dbReference type="AlphaFoldDB" id="A0A2S6HH07"/>
<evidence type="ECO:0000256" key="3">
    <source>
        <dbReference type="ARBA" id="ARBA00022898"/>
    </source>
</evidence>
<evidence type="ECO:0000256" key="4">
    <source>
        <dbReference type="PIRSR" id="PIRSR006278-1"/>
    </source>
</evidence>
<dbReference type="EMBL" id="PTIZ01000003">
    <property type="protein sequence ID" value="PPK76759.1"/>
    <property type="molecule type" value="Genomic_DNA"/>
</dbReference>
<dbReference type="SUPFAM" id="SSF53686">
    <property type="entry name" value="Tryptophan synthase beta subunit-like PLP-dependent enzymes"/>
    <property type="match status" value="1"/>
</dbReference>
<evidence type="ECO:0000259" key="6">
    <source>
        <dbReference type="Pfam" id="PF00291"/>
    </source>
</evidence>
<name>A0A2S6HH07_9GAMM</name>
<dbReference type="PIRSF" id="PIRSF006278">
    <property type="entry name" value="ACCD_DCysDesulf"/>
    <property type="match status" value="1"/>
</dbReference>
<evidence type="ECO:0000256" key="2">
    <source>
        <dbReference type="ARBA" id="ARBA00008639"/>
    </source>
</evidence>
<gene>
    <name evidence="7" type="ORF">B0F87_103366</name>
</gene>
<protein>
    <submittedName>
        <fullName evidence="7">1-aminocyclopropane-1-carboxylate deaminase</fullName>
    </submittedName>
</protein>
<reference evidence="7 8" key="1">
    <citation type="submission" date="2018-02" db="EMBL/GenBank/DDBJ databases">
        <title>Subsurface microbial communities from deep shales in Ohio and West Virginia, USA.</title>
        <authorList>
            <person name="Wrighton K."/>
        </authorList>
    </citation>
    <scope>NUCLEOTIDE SEQUENCE [LARGE SCALE GENOMIC DNA]</scope>
    <source>
        <strain evidence="7 8">OWC-DMM</strain>
    </source>
</reference>
<dbReference type="RefSeq" id="WP_104428408.1">
    <property type="nucleotide sequence ID" value="NZ_PTIZ01000003.1"/>
</dbReference>
<evidence type="ECO:0000256" key="5">
    <source>
        <dbReference type="PIRSR" id="PIRSR006278-2"/>
    </source>
</evidence>
<dbReference type="Proteomes" id="UP000240010">
    <property type="component" value="Unassembled WGS sequence"/>
</dbReference>